<dbReference type="GO" id="GO:0005777">
    <property type="term" value="C:peroxisome"/>
    <property type="evidence" value="ECO:0007669"/>
    <property type="project" value="InterPro"/>
</dbReference>
<dbReference type="PROSITE" id="PS51644">
    <property type="entry name" value="HTH_OST"/>
    <property type="match status" value="3"/>
</dbReference>
<feature type="compositionally biased region" description="Polar residues" evidence="3">
    <location>
        <begin position="607"/>
        <end position="634"/>
    </location>
</feature>
<organism evidence="5 6">
    <name type="scientific">Plakobranchus ocellatus</name>
    <dbReference type="NCBI Taxonomy" id="259542"/>
    <lineage>
        <taxon>Eukaryota</taxon>
        <taxon>Metazoa</taxon>
        <taxon>Spiralia</taxon>
        <taxon>Lophotrochozoa</taxon>
        <taxon>Mollusca</taxon>
        <taxon>Gastropoda</taxon>
        <taxon>Heterobranchia</taxon>
        <taxon>Euthyneura</taxon>
        <taxon>Panpulmonata</taxon>
        <taxon>Sacoglossa</taxon>
        <taxon>Placobranchoidea</taxon>
        <taxon>Plakobranchidae</taxon>
        <taxon>Plakobranchus</taxon>
    </lineage>
</organism>
<dbReference type="InterPro" id="IPR041966">
    <property type="entry name" value="LOTUS-like"/>
</dbReference>
<keyword evidence="1" id="KW-0677">Repeat</keyword>
<dbReference type="GO" id="GO:0010468">
    <property type="term" value="P:regulation of gene expression"/>
    <property type="evidence" value="ECO:0007669"/>
    <property type="project" value="InterPro"/>
</dbReference>
<feature type="region of interest" description="Disordered" evidence="3">
    <location>
        <begin position="515"/>
        <end position="709"/>
    </location>
</feature>
<feature type="domain" description="HTH OST-type" evidence="4">
    <location>
        <begin position="1027"/>
        <end position="1102"/>
    </location>
</feature>
<proteinExistence type="predicted"/>
<dbReference type="InterPro" id="IPR024768">
    <property type="entry name" value="Marf1"/>
</dbReference>
<dbReference type="EMBL" id="BLXT01005772">
    <property type="protein sequence ID" value="GFO25751.1"/>
    <property type="molecule type" value="Genomic_DNA"/>
</dbReference>
<feature type="domain" description="HTH OST-type" evidence="4">
    <location>
        <begin position="1187"/>
        <end position="1261"/>
    </location>
</feature>
<dbReference type="InterPro" id="IPR045602">
    <property type="entry name" value="MARF1_LOTUS"/>
</dbReference>
<dbReference type="GO" id="GO:0004540">
    <property type="term" value="F:RNA nuclease activity"/>
    <property type="evidence" value="ECO:0007669"/>
    <property type="project" value="InterPro"/>
</dbReference>
<keyword evidence="2" id="KW-0694">RNA-binding</keyword>
<feature type="region of interest" description="Disordered" evidence="3">
    <location>
        <begin position="404"/>
        <end position="427"/>
    </location>
</feature>
<dbReference type="Pfam" id="PF01936">
    <property type="entry name" value="NYN"/>
    <property type="match status" value="1"/>
</dbReference>
<evidence type="ECO:0000256" key="1">
    <source>
        <dbReference type="ARBA" id="ARBA00022737"/>
    </source>
</evidence>
<sequence>MSTLKAVGVFWDIENCCVPKGKSALKIIERIRERFFQDFREAEFICVCDITKESDSTIKDLNDGQINVVHINATAKNAADDKIRQSMRRFSDSHPPGTKVILISSDVNFASDLSDLRHRKKFEVVLIHKAQVSEALLTCASEHFLYEELIKDLPVSAGQKEVADTVCIAYGYDKEVAPDKVSAILKMMSSNCGGKVISIGPLYAVLKFTTPELTERAKKRMNGLDIYGRKITVCLPEESPFNLSSKKWGYLSKRRESPSPQRRPPRERYKSRSYTPEDGFSGGGGGQGSITGHESDYSKGYGDYTLVPASEFVDRKGFKTPGGPVSKDSMGICATSLNPGMGDSPVSPNQVHTLPNSNSARYYIKSSDLLMPSDFQERIGRSSNDTPPVKTQAEEAQALLKKMTLRPGSSSVEDAGKDGPVLSLGPSLQQMSLKDIPLPPSGYQFMPPPNMPPPSISKQQSTPKDASADSKASTFDPIVLFENTSKDSQMLKPGLLGPVPSTINQTNQEYGFRNKFHPGAYFKHPEPAVGGGPRFGIKQQQHQAGQLHQSRSVSMPGPAKESSDSVSSSGMPFKQGHGHSLGSGPRSHSQTGPGRDSAAGSFKKYEPSQQQLRCHSGGFNSRQSPVTRPASTGQAHVHPSPTIDSQNRPYNQSQQDLNPTSSKDFRPRLPSAPSTSIPVSSFSDSGKRTPSPFSGLQPPTRQLQRQKGSNIYRVPTPVEMGDPSSDYFHPDFRPNVDPYVELIVSNLDYNISPFDWRKVIYATFQPHVKILSIQVRLQADNTSVATLRLPTEHDARFAISQYHRRKIGYKRINVQLKSDCSQSPAESLRMDTIALLMEEKDNKMALSRLIDLFDKRFHKTVSVSDVYKMRDTIQIMEVGGGGRWVKLQPGIRRTPTPTQNTDGEVIEALEQPVCTIHCVEGSEHYTDALNSCMLPNVLLLRKHFSPQLHSLLLSHNGYIPLMSFPACYAAEFSLIEPEKKGGIPLEHVISCVPGVEICVSKAGVKVIQFQQNREPFYDLMKGNSWQELGKISREVMELLRQQPTCAMPVSRFIPAYHHYFGKQCRVADYGYTKLQELFEAIPHAIQVLGTGDRKAITLSPRAQLKRFTTDIVKVVKAQPSKQLLLDKFPAAYEEVMGKSLLLAHYGVCFMEDILSDIPTTTLIVIEEENHVLLALPRRDQTPEEVERTKKFSLEVVDLLKTCPQCCMPFNKFIPAYHHHFGRQCRVADYGFSKLADLFESVSHVVRLEDEGEERLIQLTVTEMRAVLCEQLTSLIRSAGAIPVCKIQQAYGSRFNFGLKLSDYGADSTRLLLLQLKNHIK</sequence>
<feature type="compositionally biased region" description="Polar residues" evidence="3">
    <location>
        <begin position="642"/>
        <end position="662"/>
    </location>
</feature>
<evidence type="ECO:0000256" key="3">
    <source>
        <dbReference type="SAM" id="MobiDB-lite"/>
    </source>
</evidence>
<evidence type="ECO:0000313" key="5">
    <source>
        <dbReference type="EMBL" id="GFO25751.1"/>
    </source>
</evidence>
<dbReference type="InterPro" id="IPR035979">
    <property type="entry name" value="RBD_domain_sf"/>
</dbReference>
<dbReference type="InterPro" id="IPR012677">
    <property type="entry name" value="Nucleotide-bd_a/b_plait_sf"/>
</dbReference>
<dbReference type="InterPro" id="IPR034189">
    <property type="entry name" value="MARF1_RRM1"/>
</dbReference>
<evidence type="ECO:0000313" key="6">
    <source>
        <dbReference type="Proteomes" id="UP000735302"/>
    </source>
</evidence>
<evidence type="ECO:0000256" key="2">
    <source>
        <dbReference type="ARBA" id="ARBA00022884"/>
    </source>
</evidence>
<feature type="compositionally biased region" description="Low complexity" evidence="3">
    <location>
        <begin position="539"/>
        <end position="549"/>
    </location>
</feature>
<dbReference type="CDD" id="cd10910">
    <property type="entry name" value="PIN_limkain_b1_N_like"/>
    <property type="match status" value="1"/>
</dbReference>
<accession>A0AAV4BR65</accession>
<dbReference type="PANTHER" id="PTHR14379">
    <property type="entry name" value="LIMKAIN B LKAP"/>
    <property type="match status" value="1"/>
</dbReference>
<dbReference type="Proteomes" id="UP000735302">
    <property type="component" value="Unassembled WGS sequence"/>
</dbReference>
<dbReference type="SUPFAM" id="SSF54928">
    <property type="entry name" value="RNA-binding domain, RBD"/>
    <property type="match status" value="2"/>
</dbReference>
<protein>
    <submittedName>
        <fullName evidence="5">Meiosis arrest female protein 1 homolog</fullName>
    </submittedName>
</protein>
<feature type="region of interest" description="Disordered" evidence="3">
    <location>
        <begin position="439"/>
        <end position="471"/>
    </location>
</feature>
<evidence type="ECO:0000259" key="4">
    <source>
        <dbReference type="PROSITE" id="PS51644"/>
    </source>
</evidence>
<dbReference type="Pfam" id="PF12872">
    <property type="entry name" value="OST-HTH"/>
    <property type="match status" value="2"/>
</dbReference>
<keyword evidence="6" id="KW-1185">Reference proteome</keyword>
<reference evidence="5 6" key="1">
    <citation type="journal article" date="2021" name="Elife">
        <title>Chloroplast acquisition without the gene transfer in kleptoplastic sea slugs, Plakobranchus ocellatus.</title>
        <authorList>
            <person name="Maeda T."/>
            <person name="Takahashi S."/>
            <person name="Yoshida T."/>
            <person name="Shimamura S."/>
            <person name="Takaki Y."/>
            <person name="Nagai Y."/>
            <person name="Toyoda A."/>
            <person name="Suzuki Y."/>
            <person name="Arimoto A."/>
            <person name="Ishii H."/>
            <person name="Satoh N."/>
            <person name="Nishiyama T."/>
            <person name="Hasebe M."/>
            <person name="Maruyama T."/>
            <person name="Minagawa J."/>
            <person name="Obokata J."/>
            <person name="Shigenobu S."/>
        </authorList>
    </citation>
    <scope>NUCLEOTIDE SEQUENCE [LARGE SCALE GENOMIC DNA]</scope>
</reference>
<gene>
    <name evidence="5" type="ORF">PoB_005225600</name>
</gene>
<dbReference type="Gene3D" id="3.30.420.610">
    <property type="entry name" value="LOTUS domain-like"/>
    <property type="match status" value="3"/>
</dbReference>
<dbReference type="InterPro" id="IPR021139">
    <property type="entry name" value="NYN"/>
</dbReference>
<dbReference type="Pfam" id="PF11608">
    <property type="entry name" value="RRM_MARF1"/>
    <property type="match status" value="1"/>
</dbReference>
<comment type="caution">
    <text evidence="5">The sequence shown here is derived from an EMBL/GenBank/DDBJ whole genome shotgun (WGS) entry which is preliminary data.</text>
</comment>
<dbReference type="InterPro" id="IPR025605">
    <property type="entry name" value="OST-HTH/LOTUS_dom"/>
</dbReference>
<feature type="region of interest" description="Disordered" evidence="3">
    <location>
        <begin position="252"/>
        <end position="294"/>
    </location>
</feature>
<name>A0AAV4BR65_9GAST</name>
<feature type="domain" description="HTH OST-type" evidence="4">
    <location>
        <begin position="1103"/>
        <end position="1178"/>
    </location>
</feature>
<feature type="compositionally biased region" description="Gly residues" evidence="3">
    <location>
        <begin position="280"/>
        <end position="289"/>
    </location>
</feature>
<feature type="non-terminal residue" evidence="5">
    <location>
        <position position="1320"/>
    </location>
</feature>
<feature type="compositionally biased region" description="Pro residues" evidence="3">
    <location>
        <begin position="446"/>
        <end position="455"/>
    </location>
</feature>
<dbReference type="PANTHER" id="PTHR14379:SF3">
    <property type="entry name" value="MEIOSIS REGULATOR AND MRNA STABILITY FACTOR 1"/>
    <property type="match status" value="1"/>
</dbReference>
<dbReference type="GO" id="GO:0003723">
    <property type="term" value="F:RNA binding"/>
    <property type="evidence" value="ECO:0007669"/>
    <property type="project" value="UniProtKB-KW"/>
</dbReference>
<dbReference type="Pfam" id="PF19687">
    <property type="entry name" value="MARF1_LOTUS"/>
    <property type="match status" value="1"/>
</dbReference>
<feature type="compositionally biased region" description="Polar residues" evidence="3">
    <location>
        <begin position="691"/>
        <end position="709"/>
    </location>
</feature>
<feature type="compositionally biased region" description="Polar residues" evidence="3">
    <location>
        <begin position="672"/>
        <end position="684"/>
    </location>
</feature>
<dbReference type="GO" id="GO:1905762">
    <property type="term" value="F:CCR4-NOT complex binding"/>
    <property type="evidence" value="ECO:0007669"/>
    <property type="project" value="TreeGrafter"/>
</dbReference>
<dbReference type="Gene3D" id="3.30.70.330">
    <property type="match status" value="2"/>
</dbReference>